<protein>
    <recommendedName>
        <fullName evidence="4">Pectate lyase superfamily protein domain-containing protein</fullName>
    </recommendedName>
</protein>
<proteinExistence type="predicted"/>
<dbReference type="InterPro" id="IPR012334">
    <property type="entry name" value="Pectin_lyas_fold"/>
</dbReference>
<sequence length="526" mass="56991">MSNGRKIAVGIIWLMTACNQAEDRYVAPDLGPLDMAAEEDSTPDLPNVDAGPDVDADLGDDSDMDIIPPGPWRSALYQENWLPTTVDEAGRGLHDFSYAGFRRGEAPWKDPEPYVRLSDFEPDPTGEALSTAAFKGALASLENGGTLVVDPGIYRVDEVLEIQTPGVLIQGNGRPQIWFSNPQEGGQIRFEGKPVVTTEVDLTRDTIKYTEVISVSDVSDFSFGDRIYIGQTITPEFLASYGMEDEWAEWLGDYQVIHRRTVFEVDEGSSTLRLDIPIRQVIRAADGAKVQKILGELDRVGVRSIDISTAARGVDEETFAISIQHAYDGLIDEVNSFEADDSGGHLAGGGLLVMDSSSITVSNSRLSNSISEGLGSLVEVRRSNEILVSLVNTEGGAPNFGVSGGFGSSGNVWLRVESAEGQSQFDGPLATANLVDASRLLGTWSAETLPESGPGCADCVFWNTRGSGMIRTDQFGWGYVIGTTPEVEVWRSDNAPLDWLEGQGRGGDLVPSSLYEDQRRRRLGLQ</sequence>
<evidence type="ECO:0000313" key="2">
    <source>
        <dbReference type="EMBL" id="QED28911.1"/>
    </source>
</evidence>
<evidence type="ECO:0008006" key="4">
    <source>
        <dbReference type="Google" id="ProtNLM"/>
    </source>
</evidence>
<dbReference type="Gene3D" id="2.160.20.10">
    <property type="entry name" value="Single-stranded right-handed beta-helix, Pectin lyase-like"/>
    <property type="match status" value="1"/>
</dbReference>
<dbReference type="Proteomes" id="UP000321595">
    <property type="component" value="Chromosome"/>
</dbReference>
<reference evidence="2 3" key="1">
    <citation type="submission" date="2019-08" db="EMBL/GenBank/DDBJ databases">
        <authorList>
            <person name="Liang Q."/>
        </authorList>
    </citation>
    <scope>NUCLEOTIDE SEQUENCE [LARGE SCALE GENOMIC DNA]</scope>
    <source>
        <strain evidence="2 3">V1718</strain>
    </source>
</reference>
<accession>A0A5B8XUD7</accession>
<gene>
    <name evidence="2" type="ORF">FRD01_17025</name>
</gene>
<evidence type="ECO:0000256" key="1">
    <source>
        <dbReference type="SAM" id="MobiDB-lite"/>
    </source>
</evidence>
<dbReference type="InterPro" id="IPR011050">
    <property type="entry name" value="Pectin_lyase_fold/virulence"/>
</dbReference>
<name>A0A5B8XUD7_9DELT</name>
<dbReference type="PROSITE" id="PS51257">
    <property type="entry name" value="PROKAR_LIPOPROTEIN"/>
    <property type="match status" value="1"/>
</dbReference>
<dbReference type="KEGG" id="bbae:FRD01_17025"/>
<evidence type="ECO:0000313" key="3">
    <source>
        <dbReference type="Proteomes" id="UP000321595"/>
    </source>
</evidence>
<dbReference type="AlphaFoldDB" id="A0A5B8XUD7"/>
<feature type="compositionally biased region" description="Acidic residues" evidence="1">
    <location>
        <begin position="52"/>
        <end position="62"/>
    </location>
</feature>
<organism evidence="2 3">
    <name type="scientific">Microvenator marinus</name>
    <dbReference type="NCBI Taxonomy" id="2600177"/>
    <lineage>
        <taxon>Bacteria</taxon>
        <taxon>Deltaproteobacteria</taxon>
        <taxon>Bradymonadales</taxon>
        <taxon>Microvenatoraceae</taxon>
        <taxon>Microvenator</taxon>
    </lineage>
</organism>
<dbReference type="RefSeq" id="WP_146961756.1">
    <property type="nucleotide sequence ID" value="NZ_CP042467.1"/>
</dbReference>
<keyword evidence="3" id="KW-1185">Reference proteome</keyword>
<feature type="region of interest" description="Disordered" evidence="1">
    <location>
        <begin position="34"/>
        <end position="62"/>
    </location>
</feature>
<dbReference type="EMBL" id="CP042467">
    <property type="protein sequence ID" value="QED28911.1"/>
    <property type="molecule type" value="Genomic_DNA"/>
</dbReference>
<dbReference type="OrthoDB" id="5488826at2"/>
<dbReference type="SUPFAM" id="SSF51126">
    <property type="entry name" value="Pectin lyase-like"/>
    <property type="match status" value="1"/>
</dbReference>